<keyword evidence="3" id="KW-1185">Reference proteome</keyword>
<sequence>MRGYVATFLLATAVVLMVTLGLLVVVFLASRGDEKEHTSNDGLNKDISDLLERDAPAAEQNTDTLPVAIATDLRSLDLFYPAHHFPPFGERFCRNHNLMSDLVGNPTAKKTLDEMWSQRIHHYGQVNTPVMEASGNPLEYVTQSARGLQMISQLMRNKADSEGQPSYTILHYPMMYESMAAGVAKALTSYPVDILVAIGYTSYSDYGTKDCRMVPPVLHSEELLEPSLLNTSYPVRLACKKPSYKSAFKYDETFQAQFAYDKSENMLFTFDNSASIRYKVRMLGED</sequence>
<reference evidence="2" key="2">
    <citation type="submission" date="2021-09" db="EMBL/GenBank/DDBJ databases">
        <authorList>
            <person name="Jia N."/>
            <person name="Wang J."/>
            <person name="Shi W."/>
            <person name="Du L."/>
            <person name="Sun Y."/>
            <person name="Zhan W."/>
            <person name="Jiang J."/>
            <person name="Wang Q."/>
            <person name="Zhang B."/>
            <person name="Ji P."/>
            <person name="Sakyi L.B."/>
            <person name="Cui X."/>
            <person name="Yuan T."/>
            <person name="Jiang B."/>
            <person name="Yang W."/>
            <person name="Lam T.T.-Y."/>
            <person name="Chang Q."/>
            <person name="Ding S."/>
            <person name="Wang X."/>
            <person name="Zhu J."/>
            <person name="Ruan X."/>
            <person name="Zhao L."/>
            <person name="Wei J."/>
            <person name="Que T."/>
            <person name="Du C."/>
            <person name="Cheng J."/>
            <person name="Dai P."/>
            <person name="Han X."/>
            <person name="Huang E."/>
            <person name="Gao Y."/>
            <person name="Liu J."/>
            <person name="Shao H."/>
            <person name="Ye R."/>
            <person name="Li L."/>
            <person name="Wei W."/>
            <person name="Wang X."/>
            <person name="Wang C."/>
            <person name="Huo Q."/>
            <person name="Li W."/>
            <person name="Guo W."/>
            <person name="Chen H."/>
            <person name="Chen S."/>
            <person name="Zhou L."/>
            <person name="Zhou L."/>
            <person name="Ni X."/>
            <person name="Tian J."/>
            <person name="Zhou Y."/>
            <person name="Sheng Y."/>
            <person name="Liu T."/>
            <person name="Pan Y."/>
            <person name="Xia L."/>
            <person name="Li J."/>
            <person name="Zhao F."/>
            <person name="Cao W."/>
        </authorList>
    </citation>
    <scope>NUCLEOTIDE SEQUENCE</scope>
    <source>
        <strain evidence="2">Rsan-2018</strain>
        <tissue evidence="2">Larvae</tissue>
    </source>
</reference>
<protein>
    <submittedName>
        <fullName evidence="2">Uncharacterized protein</fullName>
    </submittedName>
</protein>
<feature type="transmembrane region" description="Helical" evidence="1">
    <location>
        <begin position="6"/>
        <end position="29"/>
    </location>
</feature>
<dbReference type="VEuPathDB" id="VectorBase:RSAN_033136"/>
<organism evidence="2 3">
    <name type="scientific">Rhipicephalus sanguineus</name>
    <name type="common">Brown dog tick</name>
    <name type="synonym">Ixodes sanguineus</name>
    <dbReference type="NCBI Taxonomy" id="34632"/>
    <lineage>
        <taxon>Eukaryota</taxon>
        <taxon>Metazoa</taxon>
        <taxon>Ecdysozoa</taxon>
        <taxon>Arthropoda</taxon>
        <taxon>Chelicerata</taxon>
        <taxon>Arachnida</taxon>
        <taxon>Acari</taxon>
        <taxon>Parasitiformes</taxon>
        <taxon>Ixodida</taxon>
        <taxon>Ixodoidea</taxon>
        <taxon>Ixodidae</taxon>
        <taxon>Rhipicephalinae</taxon>
        <taxon>Rhipicephalus</taxon>
        <taxon>Rhipicephalus</taxon>
    </lineage>
</organism>
<dbReference type="Proteomes" id="UP000821837">
    <property type="component" value="Unassembled WGS sequence"/>
</dbReference>
<keyword evidence="1" id="KW-0812">Transmembrane</keyword>
<keyword evidence="1" id="KW-1133">Transmembrane helix</keyword>
<evidence type="ECO:0000256" key="1">
    <source>
        <dbReference type="SAM" id="Phobius"/>
    </source>
</evidence>
<evidence type="ECO:0000313" key="2">
    <source>
        <dbReference type="EMBL" id="KAH7969871.1"/>
    </source>
</evidence>
<comment type="caution">
    <text evidence="2">The sequence shown here is derived from an EMBL/GenBank/DDBJ whole genome shotgun (WGS) entry which is preliminary data.</text>
</comment>
<dbReference type="AlphaFoldDB" id="A0A9D4T2U1"/>
<accession>A0A9D4T2U1</accession>
<dbReference type="EMBL" id="JABSTV010001248">
    <property type="protein sequence ID" value="KAH7969871.1"/>
    <property type="molecule type" value="Genomic_DNA"/>
</dbReference>
<evidence type="ECO:0000313" key="3">
    <source>
        <dbReference type="Proteomes" id="UP000821837"/>
    </source>
</evidence>
<gene>
    <name evidence="2" type="ORF">HPB52_022392</name>
</gene>
<reference evidence="2" key="1">
    <citation type="journal article" date="2020" name="Cell">
        <title>Large-Scale Comparative Analyses of Tick Genomes Elucidate Their Genetic Diversity and Vector Capacities.</title>
        <authorList>
            <consortium name="Tick Genome and Microbiome Consortium (TIGMIC)"/>
            <person name="Jia N."/>
            <person name="Wang J."/>
            <person name="Shi W."/>
            <person name="Du L."/>
            <person name="Sun Y."/>
            <person name="Zhan W."/>
            <person name="Jiang J.F."/>
            <person name="Wang Q."/>
            <person name="Zhang B."/>
            <person name="Ji P."/>
            <person name="Bell-Sakyi L."/>
            <person name="Cui X.M."/>
            <person name="Yuan T.T."/>
            <person name="Jiang B.G."/>
            <person name="Yang W.F."/>
            <person name="Lam T.T."/>
            <person name="Chang Q.C."/>
            <person name="Ding S.J."/>
            <person name="Wang X.J."/>
            <person name="Zhu J.G."/>
            <person name="Ruan X.D."/>
            <person name="Zhao L."/>
            <person name="Wei J.T."/>
            <person name="Ye R.Z."/>
            <person name="Que T.C."/>
            <person name="Du C.H."/>
            <person name="Zhou Y.H."/>
            <person name="Cheng J.X."/>
            <person name="Dai P.F."/>
            <person name="Guo W.B."/>
            <person name="Han X.H."/>
            <person name="Huang E.J."/>
            <person name="Li L.F."/>
            <person name="Wei W."/>
            <person name="Gao Y.C."/>
            <person name="Liu J.Z."/>
            <person name="Shao H.Z."/>
            <person name="Wang X."/>
            <person name="Wang C.C."/>
            <person name="Yang T.C."/>
            <person name="Huo Q.B."/>
            <person name="Li W."/>
            <person name="Chen H.Y."/>
            <person name="Chen S.E."/>
            <person name="Zhou L.G."/>
            <person name="Ni X.B."/>
            <person name="Tian J.H."/>
            <person name="Sheng Y."/>
            <person name="Liu T."/>
            <person name="Pan Y.S."/>
            <person name="Xia L.Y."/>
            <person name="Li J."/>
            <person name="Zhao F."/>
            <person name="Cao W.C."/>
        </authorList>
    </citation>
    <scope>NUCLEOTIDE SEQUENCE</scope>
    <source>
        <strain evidence="2">Rsan-2018</strain>
    </source>
</reference>
<keyword evidence="1" id="KW-0472">Membrane</keyword>
<name>A0A9D4T2U1_RHISA</name>
<proteinExistence type="predicted"/>